<evidence type="ECO:0000313" key="3">
    <source>
        <dbReference type="Proteomes" id="UP001189429"/>
    </source>
</evidence>
<feature type="signal peptide" evidence="1">
    <location>
        <begin position="1"/>
        <end position="20"/>
    </location>
</feature>
<evidence type="ECO:0008006" key="4">
    <source>
        <dbReference type="Google" id="ProtNLM"/>
    </source>
</evidence>
<organism evidence="2 3">
    <name type="scientific">Prorocentrum cordatum</name>
    <dbReference type="NCBI Taxonomy" id="2364126"/>
    <lineage>
        <taxon>Eukaryota</taxon>
        <taxon>Sar</taxon>
        <taxon>Alveolata</taxon>
        <taxon>Dinophyceae</taxon>
        <taxon>Prorocentrales</taxon>
        <taxon>Prorocentraceae</taxon>
        <taxon>Prorocentrum</taxon>
    </lineage>
</organism>
<keyword evidence="3" id="KW-1185">Reference proteome</keyword>
<keyword evidence="1" id="KW-0732">Signal</keyword>
<comment type="caution">
    <text evidence="2">The sequence shown here is derived from an EMBL/GenBank/DDBJ whole genome shotgun (WGS) entry which is preliminary data.</text>
</comment>
<name>A0ABN9P8L1_9DINO</name>
<dbReference type="EMBL" id="CAUYUJ010000030">
    <property type="protein sequence ID" value="CAK0788301.1"/>
    <property type="molecule type" value="Genomic_DNA"/>
</dbReference>
<proteinExistence type="predicted"/>
<reference evidence="2" key="1">
    <citation type="submission" date="2023-10" db="EMBL/GenBank/DDBJ databases">
        <authorList>
            <person name="Chen Y."/>
            <person name="Shah S."/>
            <person name="Dougan E. K."/>
            <person name="Thang M."/>
            <person name="Chan C."/>
        </authorList>
    </citation>
    <scope>NUCLEOTIDE SEQUENCE [LARGE SCALE GENOMIC DNA]</scope>
</reference>
<dbReference type="Proteomes" id="UP001189429">
    <property type="component" value="Unassembled WGS sequence"/>
</dbReference>
<gene>
    <name evidence="2" type="ORF">PCOR1329_LOCUS236</name>
</gene>
<feature type="chain" id="PRO_5046255376" description="L-Fucosyltransferase" evidence="1">
    <location>
        <begin position="21"/>
        <end position="519"/>
    </location>
</feature>
<sequence>MPRALPWSALALVAWSRARPSGVVAPEDGSSECEADAPEDAVLARFADCLFTDADCLSHLNASSGADLVRTGDVMAAFEKVGRDGLHAGSIKAPEWVERFASHRCVGAVEVLPFPESATAADSLRTRLRELSATGPQPLLVHVDGINDGLGARFKKAIEVVAAALQMGFFAVALALPPAGSAVHLAEWEHGAVWCHESPAGAPGDPGGQLYPLICWRFELQADLLGQSPRPEGRVLLWGAPGGRAPPGPAGAGGSPLRCFQFKAKGGQLPEGLVWNFVAREGVSKAARQRLFESARAFSAPLRQLAGRREARCGFGGPDDLLHAAVHVRRGDVGDSSMYAVTQQINKGSFARWLCGLPGRGRRLAVHVYTEARGLSREALRQSNLSGFAFPPAAGDADAPRFHATGRLEPPAPCDSVLQEVHFVVNNNPREALLCMARADVLVTSFSSLGWAAAVFNGGTVYHPNPKHYQREPTHWDLREQYLDWADNWFLMADGAGALRCTAFALLLPALLAVGGHVP</sequence>
<evidence type="ECO:0000256" key="1">
    <source>
        <dbReference type="SAM" id="SignalP"/>
    </source>
</evidence>
<protein>
    <recommendedName>
        <fullName evidence="4">L-Fucosyltransferase</fullName>
    </recommendedName>
</protein>
<accession>A0ABN9P8L1</accession>
<evidence type="ECO:0000313" key="2">
    <source>
        <dbReference type="EMBL" id="CAK0788301.1"/>
    </source>
</evidence>